<evidence type="ECO:0000313" key="3">
    <source>
        <dbReference type="Proteomes" id="UP000324629"/>
    </source>
</evidence>
<keyword evidence="3" id="KW-1185">Reference proteome</keyword>
<name>A0A5J4NT12_9TREM</name>
<dbReference type="AlphaFoldDB" id="A0A5J4NT12"/>
<gene>
    <name evidence="2" type="ORF">DEA37_0005787</name>
</gene>
<proteinExistence type="predicted"/>
<reference evidence="2 3" key="1">
    <citation type="journal article" date="2019" name="Gigascience">
        <title>Whole-genome sequence of the oriental lung fluke Paragonimus westermani.</title>
        <authorList>
            <person name="Oey H."/>
            <person name="Zakrzewski M."/>
            <person name="Narain K."/>
            <person name="Devi K.R."/>
            <person name="Agatsuma T."/>
            <person name="Nawaratna S."/>
            <person name="Gobert G.N."/>
            <person name="Jones M.K."/>
            <person name="Ragan M.A."/>
            <person name="McManus D.P."/>
            <person name="Krause L."/>
        </authorList>
    </citation>
    <scope>NUCLEOTIDE SEQUENCE [LARGE SCALE GENOMIC DNA]</scope>
    <source>
        <strain evidence="2 3">IND2009</strain>
    </source>
</reference>
<evidence type="ECO:0000313" key="2">
    <source>
        <dbReference type="EMBL" id="KAA3678629.1"/>
    </source>
</evidence>
<dbReference type="Proteomes" id="UP000324629">
    <property type="component" value="Unassembled WGS sequence"/>
</dbReference>
<feature type="region of interest" description="Disordered" evidence="1">
    <location>
        <begin position="1"/>
        <end position="24"/>
    </location>
</feature>
<sequence>MGEFEGNSNKKQGTRVFKKSSPNGKVAFPSMSIHFVFRLPLICVSEILLTASRIAILSVSYCFSDI</sequence>
<feature type="compositionally biased region" description="Polar residues" evidence="1">
    <location>
        <begin position="1"/>
        <end position="11"/>
    </location>
</feature>
<accession>A0A5J4NT12</accession>
<organism evidence="2 3">
    <name type="scientific">Paragonimus westermani</name>
    <dbReference type="NCBI Taxonomy" id="34504"/>
    <lineage>
        <taxon>Eukaryota</taxon>
        <taxon>Metazoa</taxon>
        <taxon>Spiralia</taxon>
        <taxon>Lophotrochozoa</taxon>
        <taxon>Platyhelminthes</taxon>
        <taxon>Trematoda</taxon>
        <taxon>Digenea</taxon>
        <taxon>Plagiorchiida</taxon>
        <taxon>Troglotremata</taxon>
        <taxon>Troglotrematidae</taxon>
        <taxon>Paragonimus</taxon>
    </lineage>
</organism>
<protein>
    <submittedName>
        <fullName evidence="2">Uncharacterized protein</fullName>
    </submittedName>
</protein>
<evidence type="ECO:0000256" key="1">
    <source>
        <dbReference type="SAM" id="MobiDB-lite"/>
    </source>
</evidence>
<comment type="caution">
    <text evidence="2">The sequence shown here is derived from an EMBL/GenBank/DDBJ whole genome shotgun (WGS) entry which is preliminary data.</text>
</comment>
<dbReference type="EMBL" id="QNGE01001021">
    <property type="protein sequence ID" value="KAA3678629.1"/>
    <property type="molecule type" value="Genomic_DNA"/>
</dbReference>